<name>A0A1M5KQ68_9BACT</name>
<evidence type="ECO:0000256" key="5">
    <source>
        <dbReference type="ARBA" id="ARBA00023163"/>
    </source>
</evidence>
<dbReference type="NCBIfam" id="NF009044">
    <property type="entry name" value="PRK12378.1"/>
    <property type="match status" value="1"/>
</dbReference>
<dbReference type="OrthoDB" id="9781053at2"/>
<dbReference type="Gene3D" id="3.30.70.980">
    <property type="match status" value="2"/>
</dbReference>
<dbReference type="Pfam" id="PF01709">
    <property type="entry name" value="Transcrip_reg"/>
    <property type="match status" value="1"/>
</dbReference>
<sequence length="235" mass="26384">MGRVFEKRKHKMFARFDRMAKAFSRIGKDIAIAVKHGGPLPENNPKLRMCIQNARGVNMPKDRVDAAIRRASSKEEKDFQEVVYEGYAPHGVPIVVECATDNPTRTVANIRLAFSKNGGAMGNSGSVAFMFERKGVFKFEPSKLNLDEYELDLIDAGAEDIERGDEDTIVYTKFTEFGHMAKFLESKGLEAKSSELQYVPTTTKELPEDQQDEVLKCVEALEADDDVQNVYHNLA</sequence>
<dbReference type="RefSeq" id="WP_073131202.1">
    <property type="nucleotide sequence ID" value="NZ_FQWQ01000001.1"/>
</dbReference>
<dbReference type="Gene3D" id="1.10.10.200">
    <property type="match status" value="1"/>
</dbReference>
<evidence type="ECO:0000259" key="7">
    <source>
        <dbReference type="Pfam" id="PF01709"/>
    </source>
</evidence>
<keyword evidence="10" id="KW-1185">Reference proteome</keyword>
<accession>A0A1M5KQ68</accession>
<dbReference type="InterPro" id="IPR048300">
    <property type="entry name" value="TACO1_YebC-like_2nd/3rd_dom"/>
</dbReference>
<evidence type="ECO:0000259" key="8">
    <source>
        <dbReference type="Pfam" id="PF20772"/>
    </source>
</evidence>
<dbReference type="InterPro" id="IPR026564">
    <property type="entry name" value="Transcrip_reg_TACO1-like_dom3"/>
</dbReference>
<evidence type="ECO:0000313" key="10">
    <source>
        <dbReference type="Proteomes" id="UP000184212"/>
    </source>
</evidence>
<dbReference type="InterPro" id="IPR002876">
    <property type="entry name" value="Transcrip_reg_TACO1-like"/>
</dbReference>
<dbReference type="AlphaFoldDB" id="A0A1M5KQ68"/>
<evidence type="ECO:0000256" key="4">
    <source>
        <dbReference type="ARBA" id="ARBA00023125"/>
    </source>
</evidence>
<dbReference type="InterPro" id="IPR049083">
    <property type="entry name" value="TACO1_YebC_N"/>
</dbReference>
<protein>
    <recommendedName>
        <fullName evidence="6">Probable transcriptional regulatory protein SAMN04488109_0764</fullName>
    </recommendedName>
</protein>
<dbReference type="HAMAP" id="MF_00693">
    <property type="entry name" value="Transcrip_reg_TACO1"/>
    <property type="match status" value="1"/>
</dbReference>
<evidence type="ECO:0000256" key="2">
    <source>
        <dbReference type="ARBA" id="ARBA00022490"/>
    </source>
</evidence>
<dbReference type="Proteomes" id="UP000184212">
    <property type="component" value="Unassembled WGS sequence"/>
</dbReference>
<organism evidence="9 10">
    <name type="scientific">Chryseolinea serpens</name>
    <dbReference type="NCBI Taxonomy" id="947013"/>
    <lineage>
        <taxon>Bacteria</taxon>
        <taxon>Pseudomonadati</taxon>
        <taxon>Bacteroidota</taxon>
        <taxon>Cytophagia</taxon>
        <taxon>Cytophagales</taxon>
        <taxon>Fulvivirgaceae</taxon>
        <taxon>Chryseolinea</taxon>
    </lineage>
</organism>
<feature type="domain" description="TACO1/YebC-like N-terminal" evidence="8">
    <location>
        <begin position="5"/>
        <end position="73"/>
    </location>
</feature>
<keyword evidence="4 6" id="KW-0238">DNA-binding</keyword>
<dbReference type="GO" id="GO:0006355">
    <property type="term" value="P:regulation of DNA-templated transcription"/>
    <property type="evidence" value="ECO:0007669"/>
    <property type="project" value="UniProtKB-UniRule"/>
</dbReference>
<keyword evidence="5 6" id="KW-0804">Transcription</keyword>
<gene>
    <name evidence="9" type="ORF">SAMN04488109_0764</name>
</gene>
<reference evidence="9 10" key="1">
    <citation type="submission" date="2016-11" db="EMBL/GenBank/DDBJ databases">
        <authorList>
            <person name="Jaros S."/>
            <person name="Januszkiewicz K."/>
            <person name="Wedrychowicz H."/>
        </authorList>
    </citation>
    <scope>NUCLEOTIDE SEQUENCE [LARGE SCALE GENOMIC DNA]</scope>
    <source>
        <strain evidence="9 10">DSM 24574</strain>
    </source>
</reference>
<dbReference type="PANTHER" id="PTHR12532:SF6">
    <property type="entry name" value="TRANSCRIPTIONAL REGULATORY PROTEIN YEBC-RELATED"/>
    <property type="match status" value="1"/>
</dbReference>
<evidence type="ECO:0000256" key="1">
    <source>
        <dbReference type="ARBA" id="ARBA00008724"/>
    </source>
</evidence>
<evidence type="ECO:0000256" key="3">
    <source>
        <dbReference type="ARBA" id="ARBA00023015"/>
    </source>
</evidence>
<feature type="domain" description="TACO1/YebC-like second and third" evidence="7">
    <location>
        <begin position="79"/>
        <end position="234"/>
    </location>
</feature>
<dbReference type="NCBIfam" id="TIGR01033">
    <property type="entry name" value="YebC/PmpR family DNA-binding transcriptional regulator"/>
    <property type="match status" value="1"/>
</dbReference>
<dbReference type="InterPro" id="IPR017856">
    <property type="entry name" value="Integrase-like_N"/>
</dbReference>
<evidence type="ECO:0000256" key="6">
    <source>
        <dbReference type="HAMAP-Rule" id="MF_00693"/>
    </source>
</evidence>
<dbReference type="SUPFAM" id="SSF75625">
    <property type="entry name" value="YebC-like"/>
    <property type="match status" value="1"/>
</dbReference>
<comment type="subcellular location">
    <subcellularLocation>
        <location evidence="6">Cytoplasm</location>
    </subcellularLocation>
</comment>
<evidence type="ECO:0000313" key="9">
    <source>
        <dbReference type="EMBL" id="SHG54659.1"/>
    </source>
</evidence>
<dbReference type="GO" id="GO:0005829">
    <property type="term" value="C:cytosol"/>
    <property type="evidence" value="ECO:0007669"/>
    <property type="project" value="TreeGrafter"/>
</dbReference>
<keyword evidence="3 6" id="KW-0805">Transcription regulation</keyword>
<dbReference type="FunFam" id="1.10.10.200:FF:000004">
    <property type="entry name" value="Probable transcriptional regulatory protein BSBG_02618"/>
    <property type="match status" value="1"/>
</dbReference>
<dbReference type="PANTHER" id="PTHR12532">
    <property type="entry name" value="TRANSLATIONAL ACTIVATOR OF CYTOCHROME C OXIDASE 1"/>
    <property type="match status" value="1"/>
</dbReference>
<proteinExistence type="inferred from homology"/>
<dbReference type="Pfam" id="PF20772">
    <property type="entry name" value="TACO1_YebC_N"/>
    <property type="match status" value="1"/>
</dbReference>
<dbReference type="STRING" id="947013.SAMN04488109_0764"/>
<comment type="similarity">
    <text evidence="1 6">Belongs to the TACO1 family.</text>
</comment>
<keyword evidence="2 6" id="KW-0963">Cytoplasm</keyword>
<dbReference type="InterPro" id="IPR029072">
    <property type="entry name" value="YebC-like"/>
</dbReference>
<dbReference type="GO" id="GO:0003677">
    <property type="term" value="F:DNA binding"/>
    <property type="evidence" value="ECO:0007669"/>
    <property type="project" value="UniProtKB-UniRule"/>
</dbReference>
<dbReference type="NCBIfam" id="NF001030">
    <property type="entry name" value="PRK00110.1"/>
    <property type="match status" value="1"/>
</dbReference>
<dbReference type="EMBL" id="FQWQ01000001">
    <property type="protein sequence ID" value="SHG54659.1"/>
    <property type="molecule type" value="Genomic_DNA"/>
</dbReference>